<dbReference type="EMBL" id="JARQWQ010000174">
    <property type="protein sequence ID" value="KAK2547634.1"/>
    <property type="molecule type" value="Genomic_DNA"/>
</dbReference>
<sequence length="115" mass="13230">MKIPRHNSVDNASVIKATASWMKKIGKSERLQDNLVREDITRQFKLSRSPWWGGMYERLIKKTLGRATLSFEQLETVIIDKGKHSNNRPLTYLEIDGGEEQVLTPNVLLWGQNAH</sequence>
<gene>
    <name evidence="1" type="ORF">P5673_032330</name>
</gene>
<organism evidence="1 2">
    <name type="scientific">Acropora cervicornis</name>
    <name type="common">Staghorn coral</name>
    <dbReference type="NCBI Taxonomy" id="6130"/>
    <lineage>
        <taxon>Eukaryota</taxon>
        <taxon>Metazoa</taxon>
        <taxon>Cnidaria</taxon>
        <taxon>Anthozoa</taxon>
        <taxon>Hexacorallia</taxon>
        <taxon>Scleractinia</taxon>
        <taxon>Astrocoeniina</taxon>
        <taxon>Acroporidae</taxon>
        <taxon>Acropora</taxon>
    </lineage>
</organism>
<comment type="caution">
    <text evidence="1">The sequence shown here is derived from an EMBL/GenBank/DDBJ whole genome shotgun (WGS) entry which is preliminary data.</text>
</comment>
<protein>
    <submittedName>
        <fullName evidence="1">Uncharacterized protein</fullName>
    </submittedName>
</protein>
<accession>A0AAD9PRB2</accession>
<reference evidence="1" key="2">
    <citation type="journal article" date="2023" name="Science">
        <title>Genomic signatures of disease resistance in endangered staghorn corals.</title>
        <authorList>
            <person name="Vollmer S.V."/>
            <person name="Selwyn J.D."/>
            <person name="Despard B.A."/>
            <person name="Roesel C.L."/>
        </authorList>
    </citation>
    <scope>NUCLEOTIDE SEQUENCE</scope>
    <source>
        <strain evidence="1">K2</strain>
    </source>
</reference>
<evidence type="ECO:0000313" key="2">
    <source>
        <dbReference type="Proteomes" id="UP001249851"/>
    </source>
</evidence>
<keyword evidence="2" id="KW-1185">Reference proteome</keyword>
<dbReference type="Proteomes" id="UP001249851">
    <property type="component" value="Unassembled WGS sequence"/>
</dbReference>
<dbReference type="AlphaFoldDB" id="A0AAD9PRB2"/>
<name>A0AAD9PRB2_ACRCE</name>
<proteinExistence type="predicted"/>
<reference evidence="1" key="1">
    <citation type="journal article" date="2023" name="G3 (Bethesda)">
        <title>Whole genome assembly and annotation of the endangered Caribbean coral Acropora cervicornis.</title>
        <authorList>
            <person name="Selwyn J.D."/>
            <person name="Vollmer S.V."/>
        </authorList>
    </citation>
    <scope>NUCLEOTIDE SEQUENCE</scope>
    <source>
        <strain evidence="1">K2</strain>
    </source>
</reference>
<evidence type="ECO:0000313" key="1">
    <source>
        <dbReference type="EMBL" id="KAK2547634.1"/>
    </source>
</evidence>